<dbReference type="SMART" id="SM00342">
    <property type="entry name" value="HTH_ARAC"/>
    <property type="match status" value="1"/>
</dbReference>
<dbReference type="InterPro" id="IPR009057">
    <property type="entry name" value="Homeodomain-like_sf"/>
</dbReference>
<dbReference type="PROSITE" id="PS00041">
    <property type="entry name" value="HTH_ARAC_FAMILY_1"/>
    <property type="match status" value="1"/>
</dbReference>
<proteinExistence type="predicted"/>
<evidence type="ECO:0000256" key="2">
    <source>
        <dbReference type="ARBA" id="ARBA00023125"/>
    </source>
</evidence>
<dbReference type="InterPro" id="IPR018060">
    <property type="entry name" value="HTH_AraC"/>
</dbReference>
<dbReference type="PROSITE" id="PS01124">
    <property type="entry name" value="HTH_ARAC_FAMILY_2"/>
    <property type="match status" value="1"/>
</dbReference>
<dbReference type="InterPro" id="IPR037923">
    <property type="entry name" value="HTH-like"/>
</dbReference>
<dbReference type="SUPFAM" id="SSF51215">
    <property type="entry name" value="Regulatory protein AraC"/>
    <property type="match status" value="1"/>
</dbReference>
<dbReference type="Pfam" id="PF02311">
    <property type="entry name" value="AraC_binding"/>
    <property type="match status" value="1"/>
</dbReference>
<evidence type="ECO:0000256" key="1">
    <source>
        <dbReference type="ARBA" id="ARBA00023015"/>
    </source>
</evidence>
<dbReference type="InterPro" id="IPR018062">
    <property type="entry name" value="HTH_AraC-typ_CS"/>
</dbReference>
<sequence length="319" mass="37091">MENLFPDIHFLTTVSQGRLSSKHIDTTCLTAEVNQAAVHNTNFCISGSVDAFQRPPISDFARQNLFYIQDFDIFHYQFGSFTERSGFDSFLLLYTYDGSGSLTYEGKTYPLKSGDGFFINCMNYHLYKVEGNHWDTGILHINGILLPAFYEMFQEHYEPIFHEELNGQLHQDIHKLLKTYQDPQYYRDWQASSCIDQLLNHLLILSHANNVLHDTPDNIRYLIKYIESNFAQPLTLDSLAAFANTSKFYLSREFKKHTGYSPNEYIISLRIERAKSLLKNTTLPVYAIAHEIGIHDINNFTNLFKKRVGMTPTQYRKYL</sequence>
<reference evidence="5 6" key="1">
    <citation type="submission" date="2020-08" db="EMBL/GenBank/DDBJ databases">
        <title>Genome public.</title>
        <authorList>
            <person name="Liu C."/>
            <person name="Sun Q."/>
        </authorList>
    </citation>
    <scope>NUCLEOTIDE SEQUENCE [LARGE SCALE GENOMIC DNA]</scope>
    <source>
        <strain evidence="5 6">NSJ-9</strain>
    </source>
</reference>
<dbReference type="InterPro" id="IPR014710">
    <property type="entry name" value="RmlC-like_jellyroll"/>
</dbReference>
<dbReference type="Gene3D" id="1.10.10.60">
    <property type="entry name" value="Homeodomain-like"/>
    <property type="match status" value="2"/>
</dbReference>
<dbReference type="PANTHER" id="PTHR43280">
    <property type="entry name" value="ARAC-FAMILY TRANSCRIPTIONAL REGULATOR"/>
    <property type="match status" value="1"/>
</dbReference>
<evidence type="ECO:0000313" key="5">
    <source>
        <dbReference type="EMBL" id="MBC5686975.1"/>
    </source>
</evidence>
<evidence type="ECO:0000259" key="4">
    <source>
        <dbReference type="PROSITE" id="PS01124"/>
    </source>
</evidence>
<evidence type="ECO:0000256" key="3">
    <source>
        <dbReference type="ARBA" id="ARBA00023163"/>
    </source>
</evidence>
<dbReference type="PANTHER" id="PTHR43280:SF28">
    <property type="entry name" value="HTH-TYPE TRANSCRIPTIONAL ACTIVATOR RHAS"/>
    <property type="match status" value="1"/>
</dbReference>
<dbReference type="InterPro" id="IPR003313">
    <property type="entry name" value="AraC-bd"/>
</dbReference>
<accession>A0ABR7GI60</accession>
<name>A0ABR7GI60_9FIRM</name>
<dbReference type="SUPFAM" id="SSF46689">
    <property type="entry name" value="Homeodomain-like"/>
    <property type="match status" value="2"/>
</dbReference>
<keyword evidence="1" id="KW-0805">Transcription regulation</keyword>
<feature type="domain" description="HTH araC/xylS-type" evidence="4">
    <location>
        <begin position="220"/>
        <end position="318"/>
    </location>
</feature>
<dbReference type="EMBL" id="JACOPG010000004">
    <property type="protein sequence ID" value="MBC5686975.1"/>
    <property type="molecule type" value="Genomic_DNA"/>
</dbReference>
<dbReference type="RefSeq" id="WP_186854594.1">
    <property type="nucleotide sequence ID" value="NZ_JACOPG010000004.1"/>
</dbReference>
<protein>
    <submittedName>
        <fullName evidence="5">Helix-turn-helix domain-containing protein</fullName>
    </submittedName>
</protein>
<organism evidence="5 6">
    <name type="scientific">Roseburia lenta</name>
    <dbReference type="NCBI Taxonomy" id="2763061"/>
    <lineage>
        <taxon>Bacteria</taxon>
        <taxon>Bacillati</taxon>
        <taxon>Bacillota</taxon>
        <taxon>Clostridia</taxon>
        <taxon>Lachnospirales</taxon>
        <taxon>Lachnospiraceae</taxon>
        <taxon>Roseburia</taxon>
    </lineage>
</organism>
<keyword evidence="6" id="KW-1185">Reference proteome</keyword>
<dbReference type="Gene3D" id="2.60.120.10">
    <property type="entry name" value="Jelly Rolls"/>
    <property type="match status" value="1"/>
</dbReference>
<evidence type="ECO:0000313" key="6">
    <source>
        <dbReference type="Proteomes" id="UP000643810"/>
    </source>
</evidence>
<keyword evidence="3" id="KW-0804">Transcription</keyword>
<keyword evidence="2" id="KW-0238">DNA-binding</keyword>
<gene>
    <name evidence="5" type="ORF">H8R94_10225</name>
</gene>
<comment type="caution">
    <text evidence="5">The sequence shown here is derived from an EMBL/GenBank/DDBJ whole genome shotgun (WGS) entry which is preliminary data.</text>
</comment>
<dbReference type="Pfam" id="PF12833">
    <property type="entry name" value="HTH_18"/>
    <property type="match status" value="1"/>
</dbReference>
<dbReference type="Proteomes" id="UP000643810">
    <property type="component" value="Unassembled WGS sequence"/>
</dbReference>